<dbReference type="Proteomes" id="UP000266552">
    <property type="component" value="Chromosome"/>
</dbReference>
<dbReference type="AlphaFoldDB" id="A0A385TVR0"/>
<accession>A0A385TVR0</accession>
<evidence type="ECO:0008006" key="3">
    <source>
        <dbReference type="Google" id="ProtNLM"/>
    </source>
</evidence>
<evidence type="ECO:0000313" key="2">
    <source>
        <dbReference type="Proteomes" id="UP000266552"/>
    </source>
</evidence>
<name>A0A385TVR0_PAELA</name>
<organism evidence="1 2">
    <name type="scientific">Paenibacillus lautus</name>
    <name type="common">Bacillus lautus</name>
    <dbReference type="NCBI Taxonomy" id="1401"/>
    <lineage>
        <taxon>Bacteria</taxon>
        <taxon>Bacillati</taxon>
        <taxon>Bacillota</taxon>
        <taxon>Bacilli</taxon>
        <taxon>Bacillales</taxon>
        <taxon>Paenibacillaceae</taxon>
        <taxon>Paenibacillus</taxon>
    </lineage>
</organism>
<keyword evidence="2" id="KW-1185">Reference proteome</keyword>
<evidence type="ECO:0000313" key="1">
    <source>
        <dbReference type="EMBL" id="AYB47581.1"/>
    </source>
</evidence>
<sequence length="153" mass="16974">MSSKLVLIMVVGMLVVLGIAGCSGIYEETESADQRLYSVKKLMKLDAAKVKAIQVVYGDGTRMLLDEEQDIEPIMKRVDTLQAKRMAGNEEPGFLFFMDVVQGEQQIRVASEFEVDGESYILAGPELPELNAYMVELGRSHNPELLPGLTFND</sequence>
<dbReference type="KEGG" id="plw:D5F53_31635"/>
<gene>
    <name evidence="1" type="ORF">D5F53_31635</name>
</gene>
<dbReference type="PROSITE" id="PS51257">
    <property type="entry name" value="PROKAR_LIPOPROTEIN"/>
    <property type="match status" value="1"/>
</dbReference>
<dbReference type="RefSeq" id="WP_119850992.1">
    <property type="nucleotide sequence ID" value="NZ_CP032412.1"/>
</dbReference>
<dbReference type="EMBL" id="CP032412">
    <property type="protein sequence ID" value="AYB47581.1"/>
    <property type="molecule type" value="Genomic_DNA"/>
</dbReference>
<protein>
    <recommendedName>
        <fullName evidence="3">Lipoprotein</fullName>
    </recommendedName>
</protein>
<reference evidence="1 2" key="1">
    <citation type="submission" date="2018-09" db="EMBL/GenBank/DDBJ databases">
        <title>Genome Sequence of Paenibacillus lautus Strain E7593-69, Azo Dye-Degrading Bacteria, Isolated from Commercial Tattoo Inks.</title>
        <authorList>
            <person name="Nho S.W."/>
            <person name="Kim S.-J."/>
            <person name="Kweon O."/>
            <person name="Cerniglia C.E."/>
        </authorList>
    </citation>
    <scope>NUCLEOTIDE SEQUENCE [LARGE SCALE GENOMIC DNA]</scope>
    <source>
        <strain evidence="1 2">E7593-69</strain>
    </source>
</reference>
<proteinExistence type="predicted"/>